<name>K3WGT2_GLOUD</name>
<proteinExistence type="predicted"/>
<protein>
    <submittedName>
        <fullName evidence="3">Uncharacterized protein</fullName>
    </submittedName>
</protein>
<dbReference type="HOGENOM" id="CLU_400905_0_0_1"/>
<keyword evidence="4" id="KW-1185">Reference proteome</keyword>
<feature type="coiled-coil region" evidence="1">
    <location>
        <begin position="363"/>
        <end position="555"/>
    </location>
</feature>
<organism evidence="3 4">
    <name type="scientific">Globisporangium ultimum (strain ATCC 200006 / CBS 805.95 / DAOM BR144)</name>
    <name type="common">Pythium ultimum</name>
    <dbReference type="NCBI Taxonomy" id="431595"/>
    <lineage>
        <taxon>Eukaryota</taxon>
        <taxon>Sar</taxon>
        <taxon>Stramenopiles</taxon>
        <taxon>Oomycota</taxon>
        <taxon>Peronosporomycetes</taxon>
        <taxon>Pythiales</taxon>
        <taxon>Pythiaceae</taxon>
        <taxon>Globisporangium</taxon>
    </lineage>
</organism>
<reference evidence="4" key="2">
    <citation type="submission" date="2010-04" db="EMBL/GenBank/DDBJ databases">
        <authorList>
            <person name="Buell R."/>
            <person name="Hamilton J."/>
            <person name="Hostetler J."/>
        </authorList>
    </citation>
    <scope>NUCLEOTIDE SEQUENCE [LARGE SCALE GENOMIC DNA]</scope>
    <source>
        <strain evidence="4">DAOM:BR144</strain>
    </source>
</reference>
<dbReference type="VEuPathDB" id="FungiDB:PYU1_G004163"/>
<accession>K3WGT2</accession>
<feature type="region of interest" description="Disordered" evidence="2">
    <location>
        <begin position="587"/>
        <end position="609"/>
    </location>
</feature>
<dbReference type="Proteomes" id="UP000019132">
    <property type="component" value="Unassembled WGS sequence"/>
</dbReference>
<keyword evidence="1" id="KW-0175">Coiled coil</keyword>
<dbReference type="AlphaFoldDB" id="K3WGT2"/>
<evidence type="ECO:0000256" key="1">
    <source>
        <dbReference type="SAM" id="Coils"/>
    </source>
</evidence>
<feature type="region of interest" description="Disordered" evidence="2">
    <location>
        <begin position="58"/>
        <end position="83"/>
    </location>
</feature>
<evidence type="ECO:0000313" key="3">
    <source>
        <dbReference type="EnsemblProtists" id="PYU1_T004173"/>
    </source>
</evidence>
<dbReference type="EMBL" id="GL376567">
    <property type="status" value="NOT_ANNOTATED_CDS"/>
    <property type="molecule type" value="Genomic_DNA"/>
</dbReference>
<sequence length="687" mass="76436">MSRLETASMSPKSPHPIVLSQVHVSCFITAANRATPVFEVVPERHCVRVVNKPLGDTASNTAASTNIAPENSGSSNSNGSWSSSHTAVPSAEWDFHMLFPSASSSHASDFYREITQPAFRNVCDGWNTNVVAWGVHPTQKFRLLFGKSTGGNDFLPGSGQPSSSPSAAVDREILEVYGQLGALLCEFFHLTSPRRMSSTIRAHQPSLSSSGWRLGISGWIVVNNQAIDLLKPAVSPSTSSRKAGQSSSSSSGQQPAPLSFVSLEAKSFASACKILQIAKTNRIVMKQHAEHAHFFLRLAFFHNGQPYIEALEKAHIPSRVLSPPNVEGLDAATATKIQATDAALLRKNYDTLLTIVQEQQHLREAAEARAAEAVHDLEEVRASFEVQVGNLKLANVALRSKVRSLEKQSALPRVFEQYEQELQSLLKEVQQLRDRNVGLELKMTENDGCSGPGSVHDLKKRYQATMDEKQQLEKQLLEYRKKERQFLVHSKLVGDSTRRVDQLSRELTNKEEALVAAKLGKLRLNAEMNQAHEEAELLHQENEKLLVEKAAATEELLATKMYLVSIENEQRKADILDKFVKKHGDRMSRLKSKADSSSSSRSGSESWRRDAAARECEDRVFATVKRSIPQLVPLVNKMLRRLEMQELALREYSDREIDFIHLLIELVSDQPALSLKNMIHAEMQKLS</sequence>
<evidence type="ECO:0000313" key="4">
    <source>
        <dbReference type="Proteomes" id="UP000019132"/>
    </source>
</evidence>
<dbReference type="InParanoid" id="K3WGT2"/>
<reference evidence="4" key="1">
    <citation type="journal article" date="2010" name="Genome Biol.">
        <title>Genome sequence of the necrotrophic plant pathogen Pythium ultimum reveals original pathogenicity mechanisms and effector repertoire.</title>
        <authorList>
            <person name="Levesque C.A."/>
            <person name="Brouwer H."/>
            <person name="Cano L."/>
            <person name="Hamilton J.P."/>
            <person name="Holt C."/>
            <person name="Huitema E."/>
            <person name="Raffaele S."/>
            <person name="Robideau G.P."/>
            <person name="Thines M."/>
            <person name="Win J."/>
            <person name="Zerillo M.M."/>
            <person name="Beakes G.W."/>
            <person name="Boore J.L."/>
            <person name="Busam D."/>
            <person name="Dumas B."/>
            <person name="Ferriera S."/>
            <person name="Fuerstenberg S.I."/>
            <person name="Gachon C.M."/>
            <person name="Gaulin E."/>
            <person name="Govers F."/>
            <person name="Grenville-Briggs L."/>
            <person name="Horner N."/>
            <person name="Hostetler J."/>
            <person name="Jiang R.H."/>
            <person name="Johnson J."/>
            <person name="Krajaejun T."/>
            <person name="Lin H."/>
            <person name="Meijer H.J."/>
            <person name="Moore B."/>
            <person name="Morris P."/>
            <person name="Phuntmart V."/>
            <person name="Puiu D."/>
            <person name="Shetty J."/>
            <person name="Stajich J.E."/>
            <person name="Tripathy S."/>
            <person name="Wawra S."/>
            <person name="van West P."/>
            <person name="Whitty B.R."/>
            <person name="Coutinho P.M."/>
            <person name="Henrissat B."/>
            <person name="Martin F."/>
            <person name="Thomas P.D."/>
            <person name="Tyler B.M."/>
            <person name="De Vries R.P."/>
            <person name="Kamoun S."/>
            <person name="Yandell M."/>
            <person name="Tisserat N."/>
            <person name="Buell C.R."/>
        </authorList>
    </citation>
    <scope>NUCLEOTIDE SEQUENCE</scope>
    <source>
        <strain evidence="4">DAOM:BR144</strain>
    </source>
</reference>
<reference evidence="3" key="3">
    <citation type="submission" date="2015-02" db="UniProtKB">
        <authorList>
            <consortium name="EnsemblProtists"/>
        </authorList>
    </citation>
    <scope>IDENTIFICATION</scope>
    <source>
        <strain evidence="3">DAOM BR144</strain>
    </source>
</reference>
<feature type="compositionally biased region" description="Low complexity" evidence="2">
    <location>
        <begin position="595"/>
        <end position="605"/>
    </location>
</feature>
<dbReference type="EnsemblProtists" id="PYU1_T004173">
    <property type="protein sequence ID" value="PYU1_T004173"/>
    <property type="gene ID" value="PYU1_G004163"/>
</dbReference>
<dbReference type="eggNOG" id="ENOG502S6RR">
    <property type="taxonomic scope" value="Eukaryota"/>
</dbReference>
<evidence type="ECO:0000256" key="2">
    <source>
        <dbReference type="SAM" id="MobiDB-lite"/>
    </source>
</evidence>